<evidence type="ECO:0000256" key="1">
    <source>
        <dbReference type="SAM" id="MobiDB-lite"/>
    </source>
</evidence>
<sequence>MAQHLTKLYIASPSTATIQRRSSCRSESEPPSGLIFYKIEVHQREGILNPPFSLPIFISFKENRSNTIFKHLISKLQHSVGDDHLPQSWLHLNFTVMHLLGDDPKCLARGNYSRQRNHRRSKLGSHSGGSCSRPPLVRPSQADGNRARETLSLERLSSIALH</sequence>
<evidence type="ECO:0000313" key="3">
    <source>
        <dbReference type="Proteomes" id="UP000823749"/>
    </source>
</evidence>
<evidence type="ECO:0000313" key="2">
    <source>
        <dbReference type="EMBL" id="KAG5540736.1"/>
    </source>
</evidence>
<reference evidence="2" key="1">
    <citation type="submission" date="2020-08" db="EMBL/GenBank/DDBJ databases">
        <title>Plant Genome Project.</title>
        <authorList>
            <person name="Zhang R.-G."/>
        </authorList>
    </citation>
    <scope>NUCLEOTIDE SEQUENCE</scope>
    <source>
        <strain evidence="2">WSP0</strain>
        <tissue evidence="2">Leaf</tissue>
    </source>
</reference>
<dbReference type="AlphaFoldDB" id="A0AAV6JHS0"/>
<dbReference type="Proteomes" id="UP000823749">
    <property type="component" value="Chromosome 7"/>
</dbReference>
<accession>A0AAV6JHS0</accession>
<keyword evidence="3" id="KW-1185">Reference proteome</keyword>
<gene>
    <name evidence="2" type="ORF">RHGRI_020839</name>
</gene>
<protein>
    <submittedName>
        <fullName evidence="2">Uncharacterized protein</fullName>
    </submittedName>
</protein>
<organism evidence="2 3">
    <name type="scientific">Rhododendron griersonianum</name>
    <dbReference type="NCBI Taxonomy" id="479676"/>
    <lineage>
        <taxon>Eukaryota</taxon>
        <taxon>Viridiplantae</taxon>
        <taxon>Streptophyta</taxon>
        <taxon>Embryophyta</taxon>
        <taxon>Tracheophyta</taxon>
        <taxon>Spermatophyta</taxon>
        <taxon>Magnoliopsida</taxon>
        <taxon>eudicotyledons</taxon>
        <taxon>Gunneridae</taxon>
        <taxon>Pentapetalae</taxon>
        <taxon>asterids</taxon>
        <taxon>Ericales</taxon>
        <taxon>Ericaceae</taxon>
        <taxon>Ericoideae</taxon>
        <taxon>Rhodoreae</taxon>
        <taxon>Rhododendron</taxon>
    </lineage>
</organism>
<name>A0AAV6JHS0_9ERIC</name>
<feature type="region of interest" description="Disordered" evidence="1">
    <location>
        <begin position="113"/>
        <end position="149"/>
    </location>
</feature>
<dbReference type="EMBL" id="JACTNZ010000007">
    <property type="protein sequence ID" value="KAG5540736.1"/>
    <property type="molecule type" value="Genomic_DNA"/>
</dbReference>
<comment type="caution">
    <text evidence="2">The sequence shown here is derived from an EMBL/GenBank/DDBJ whole genome shotgun (WGS) entry which is preliminary data.</text>
</comment>
<proteinExistence type="predicted"/>